<reference evidence="2 3" key="1">
    <citation type="submission" date="2022-01" db="EMBL/GenBank/DDBJ databases">
        <title>A chromosomal length assembly of Cordylochernes scorpioides.</title>
        <authorList>
            <person name="Zeh D."/>
            <person name="Zeh J."/>
        </authorList>
    </citation>
    <scope>NUCLEOTIDE SEQUENCE [LARGE SCALE GENOMIC DNA]</scope>
    <source>
        <strain evidence="2">IN4F17</strain>
        <tissue evidence="2">Whole Body</tissue>
    </source>
</reference>
<dbReference type="Proteomes" id="UP001235939">
    <property type="component" value="Chromosome 03"/>
</dbReference>
<evidence type="ECO:0000313" key="2">
    <source>
        <dbReference type="EMBL" id="UYV64952.1"/>
    </source>
</evidence>
<keyword evidence="3" id="KW-1185">Reference proteome</keyword>
<gene>
    <name evidence="2" type="ORF">LAZ67_3002554</name>
</gene>
<dbReference type="InterPro" id="IPR005312">
    <property type="entry name" value="DUF1759"/>
</dbReference>
<evidence type="ECO:0000256" key="1">
    <source>
        <dbReference type="SAM" id="MobiDB-lite"/>
    </source>
</evidence>
<dbReference type="EMBL" id="CP092865">
    <property type="protein sequence ID" value="UYV64952.1"/>
    <property type="molecule type" value="Genomic_DNA"/>
</dbReference>
<organism evidence="2 3">
    <name type="scientific">Cordylochernes scorpioides</name>
    <dbReference type="NCBI Taxonomy" id="51811"/>
    <lineage>
        <taxon>Eukaryota</taxon>
        <taxon>Metazoa</taxon>
        <taxon>Ecdysozoa</taxon>
        <taxon>Arthropoda</taxon>
        <taxon>Chelicerata</taxon>
        <taxon>Arachnida</taxon>
        <taxon>Pseudoscorpiones</taxon>
        <taxon>Cheliferoidea</taxon>
        <taxon>Chernetidae</taxon>
        <taxon>Cordylochernes</taxon>
    </lineage>
</organism>
<proteinExistence type="predicted"/>
<name>A0ABY6KB36_9ARAC</name>
<sequence>MTDYEALVKKDDVCTISGAAAMNYRLLKLEFKKSGGEPREWITFWSHFSTIDRDTHMPPETKLQYLFQATAENSEAREAVESVSPSAENYPKVIEYIKSRFGEYEMHVEINVRDALLQNVLQNVRAKEKTSVVKLYDRLETQLRALEILGVARDNFAAMLYPLVESALPEDTLRVWERSQYTASGKGVQDKLTQLMAFLKTEVMGERRVNMAKAAFKIDNNEDAKNDRSNRKPLPKINTESKTPTATDLVNTTQKFWLSGIMEIGCSRYRGDAEETKSRKDLIEASNTHVKEITTLAKSEDWNNIAGEHNPADLPSREVFPGTDNVRRLVEVTTKSGVKRRVVQRLFPLEVPSEDEEQGDGRHKPPAEDVIVREKTPNVEYVPVQEKITLENVWKADETGWSEIQEGKWVGEA</sequence>
<accession>A0ABY6KB36</accession>
<evidence type="ECO:0000313" key="3">
    <source>
        <dbReference type="Proteomes" id="UP001235939"/>
    </source>
</evidence>
<dbReference type="Pfam" id="PF03564">
    <property type="entry name" value="DUF1759"/>
    <property type="match status" value="1"/>
</dbReference>
<feature type="region of interest" description="Disordered" evidence="1">
    <location>
        <begin position="222"/>
        <end position="244"/>
    </location>
</feature>
<protein>
    <submittedName>
        <fullName evidence="2">Uncharacterized protein</fullName>
    </submittedName>
</protein>